<name>A0A1Y4T2T5_9FIRM</name>
<dbReference type="EMBL" id="NFLJ01000007">
    <property type="protein sequence ID" value="OUQ35531.1"/>
    <property type="molecule type" value="Genomic_DNA"/>
</dbReference>
<accession>A0A1Y4T2T5</accession>
<dbReference type="InterPro" id="IPR025699">
    <property type="entry name" value="ABC2_memb-like"/>
</dbReference>
<reference evidence="2 3" key="1">
    <citation type="journal article" date="2018" name="BMC Genomics">
        <title>Whole genome sequencing and function prediction of 133 gut anaerobes isolated from chicken caecum in pure cultures.</title>
        <authorList>
            <person name="Medvecky M."/>
            <person name="Cejkova D."/>
            <person name="Polansky O."/>
            <person name="Karasova D."/>
            <person name="Kubasova T."/>
            <person name="Cizek A."/>
            <person name="Rychlik I."/>
        </authorList>
    </citation>
    <scope>NUCLEOTIDE SEQUENCE [LARGE SCALE GENOMIC DNA]</scope>
    <source>
        <strain evidence="2 3">An13</strain>
    </source>
</reference>
<feature type="transmembrane region" description="Helical" evidence="1">
    <location>
        <begin position="114"/>
        <end position="138"/>
    </location>
</feature>
<keyword evidence="1" id="KW-0812">Transmembrane</keyword>
<evidence type="ECO:0008006" key="4">
    <source>
        <dbReference type="Google" id="ProtNLM"/>
    </source>
</evidence>
<keyword evidence="1" id="KW-0472">Membrane</keyword>
<proteinExistence type="predicted"/>
<dbReference type="RefSeq" id="WP_087357349.1">
    <property type="nucleotide sequence ID" value="NZ_NFLJ01000007.1"/>
</dbReference>
<dbReference type="Proteomes" id="UP000195305">
    <property type="component" value="Unassembled WGS sequence"/>
</dbReference>
<protein>
    <recommendedName>
        <fullName evidence="4">ABC-2 transporter permease</fullName>
    </recommendedName>
</protein>
<feature type="transmembrane region" description="Helical" evidence="1">
    <location>
        <begin position="172"/>
        <end position="191"/>
    </location>
</feature>
<dbReference type="Pfam" id="PF13346">
    <property type="entry name" value="ABC2_membrane_5"/>
    <property type="match status" value="1"/>
</dbReference>
<dbReference type="AlphaFoldDB" id="A0A1Y4T2T5"/>
<keyword evidence="3" id="KW-1185">Reference proteome</keyword>
<evidence type="ECO:0000256" key="1">
    <source>
        <dbReference type="SAM" id="Phobius"/>
    </source>
</evidence>
<evidence type="ECO:0000313" key="2">
    <source>
        <dbReference type="EMBL" id="OUQ35531.1"/>
    </source>
</evidence>
<feature type="transmembrane region" description="Helical" evidence="1">
    <location>
        <begin position="145"/>
        <end position="166"/>
    </location>
</feature>
<evidence type="ECO:0000313" key="3">
    <source>
        <dbReference type="Proteomes" id="UP000195305"/>
    </source>
</evidence>
<keyword evidence="1" id="KW-1133">Transmembrane helix</keyword>
<gene>
    <name evidence="2" type="ORF">B5E75_03220</name>
</gene>
<comment type="caution">
    <text evidence="2">The sequence shown here is derived from an EMBL/GenBank/DDBJ whole genome shotgun (WGS) entry which is preliminary data.</text>
</comment>
<dbReference type="OrthoDB" id="1650059at2"/>
<organism evidence="2 3">
    <name type="scientific">Massilimicrobiota timonensis</name>
    <dbReference type="NCBI Taxonomy" id="1776392"/>
    <lineage>
        <taxon>Bacteria</taxon>
        <taxon>Bacillati</taxon>
        <taxon>Bacillota</taxon>
        <taxon>Erysipelotrichia</taxon>
        <taxon>Erysipelotrichales</taxon>
        <taxon>Erysipelotrichaceae</taxon>
        <taxon>Massilimicrobiota</taxon>
    </lineage>
</organism>
<sequence length="200" mass="21956">MKGLLLKDYYIVKNSLLILTVVFIIIGASLSYLSTPWVLTVLATVLLGMIVTTTITLDKTSRWIKTVLTTRISRRTYVDSKYISYLGISLIGLVFGIVFGYIASTVIGSNNDGVMIFVCISVAMALLAGGIILPFYFLTDETKSILGSIISYPVSAGIFIGLFLLLGNHLSTYLIVLTVSLVVYIISWILTKKVLLIRDL</sequence>
<feature type="transmembrane region" description="Helical" evidence="1">
    <location>
        <begin position="37"/>
        <end position="57"/>
    </location>
</feature>
<feature type="transmembrane region" description="Helical" evidence="1">
    <location>
        <begin position="12"/>
        <end position="31"/>
    </location>
</feature>
<feature type="transmembrane region" description="Helical" evidence="1">
    <location>
        <begin position="82"/>
        <end position="102"/>
    </location>
</feature>